<feature type="transmembrane region" description="Helical" evidence="1">
    <location>
        <begin position="97"/>
        <end position="124"/>
    </location>
</feature>
<feature type="transmembrane region" description="Helical" evidence="1">
    <location>
        <begin position="255"/>
        <end position="277"/>
    </location>
</feature>
<feature type="transmembrane region" description="Helical" evidence="1">
    <location>
        <begin position="136"/>
        <end position="160"/>
    </location>
</feature>
<evidence type="ECO:0000313" key="3">
    <source>
        <dbReference type="Proteomes" id="UP000236327"/>
    </source>
</evidence>
<dbReference type="EMBL" id="LYMM01000040">
    <property type="protein sequence ID" value="PNU04020.1"/>
    <property type="molecule type" value="Genomic_DNA"/>
</dbReference>
<dbReference type="InterPro" id="IPR038770">
    <property type="entry name" value="Na+/solute_symporter_sf"/>
</dbReference>
<organism evidence="2 3">
    <name type="scientific">Novosphingobium guangzhouense</name>
    <dbReference type="NCBI Taxonomy" id="1850347"/>
    <lineage>
        <taxon>Bacteria</taxon>
        <taxon>Pseudomonadati</taxon>
        <taxon>Pseudomonadota</taxon>
        <taxon>Alphaproteobacteria</taxon>
        <taxon>Sphingomonadales</taxon>
        <taxon>Sphingomonadaceae</taxon>
        <taxon>Novosphingobium</taxon>
    </lineage>
</organism>
<dbReference type="Proteomes" id="UP000236327">
    <property type="component" value="Unassembled WGS sequence"/>
</dbReference>
<evidence type="ECO:0008006" key="4">
    <source>
        <dbReference type="Google" id="ProtNLM"/>
    </source>
</evidence>
<gene>
    <name evidence="2" type="ORF">A8V01_05235</name>
</gene>
<feature type="transmembrane region" description="Helical" evidence="1">
    <location>
        <begin position="172"/>
        <end position="193"/>
    </location>
</feature>
<dbReference type="RefSeq" id="WP_103096618.1">
    <property type="nucleotide sequence ID" value="NZ_LYMM01000040.1"/>
</dbReference>
<accession>A0A2K2FZ23</accession>
<comment type="caution">
    <text evidence="2">The sequence shown here is derived from an EMBL/GenBank/DDBJ whole genome shotgun (WGS) entry which is preliminary data.</text>
</comment>
<protein>
    <recommendedName>
        <fullName evidence="4">Na+-dependent transporter</fullName>
    </recommendedName>
</protein>
<keyword evidence="3" id="KW-1185">Reference proteome</keyword>
<feature type="transmembrane region" description="Helical" evidence="1">
    <location>
        <begin position="6"/>
        <end position="28"/>
    </location>
</feature>
<proteinExistence type="predicted"/>
<keyword evidence="1" id="KW-1133">Transmembrane helix</keyword>
<keyword evidence="1" id="KW-0812">Transmembrane</keyword>
<feature type="transmembrane region" description="Helical" evidence="1">
    <location>
        <begin position="40"/>
        <end position="62"/>
    </location>
</feature>
<evidence type="ECO:0000313" key="2">
    <source>
        <dbReference type="EMBL" id="PNU04020.1"/>
    </source>
</evidence>
<keyword evidence="1" id="KW-0472">Membrane</keyword>
<sequence length="286" mass="29217">MSIVTILQLMLTVSIILLLFSLSMRARFADLGYMVTHWKLGLGAIIAMFIVVPAVSIILASMFDIDPAVKIALVAIALSPIPPVLPSKQIKAGGHACYVTGLLILATLASIVIAPFGVSLGAYLLDAEASITPMSVAMPLVISILLPLFLGLIAGPVLGRHVDIVSSIGSKLGSLLLVVAMLGLVIVLMPAIIHLIGQGTLAVLTAAIIAGLAAGYMLGGKDPGDRTALALAAASRHPGVAVAIATHSFPDAKLAPAAIVMSMVISTLISLPLLHLLTKQGGASQG</sequence>
<reference evidence="2 3" key="1">
    <citation type="submission" date="2016-05" db="EMBL/GenBank/DDBJ databases">
        <title>Complete genome sequence of Novosphingobium guangzhouense SA925(T).</title>
        <authorList>
            <person name="Sha S."/>
        </authorList>
    </citation>
    <scope>NUCLEOTIDE SEQUENCE [LARGE SCALE GENOMIC DNA]</scope>
    <source>
        <strain evidence="2 3">SA925</strain>
    </source>
</reference>
<evidence type="ECO:0000256" key="1">
    <source>
        <dbReference type="SAM" id="Phobius"/>
    </source>
</evidence>
<dbReference type="AlphaFoldDB" id="A0A2K2FZ23"/>
<dbReference type="OrthoDB" id="581741at2"/>
<feature type="transmembrane region" description="Helical" evidence="1">
    <location>
        <begin position="199"/>
        <end position="218"/>
    </location>
</feature>
<name>A0A2K2FZ23_9SPHN</name>
<dbReference type="Gene3D" id="1.20.1530.20">
    <property type="match status" value="1"/>
</dbReference>